<keyword evidence="2" id="KW-0378">Hydrolase</keyword>
<organism evidence="2">
    <name type="scientific">Demequina capsici</name>
    <dbReference type="NCBI Taxonomy" id="3075620"/>
    <lineage>
        <taxon>Bacteria</taxon>
        <taxon>Bacillati</taxon>
        <taxon>Actinomycetota</taxon>
        <taxon>Actinomycetes</taxon>
        <taxon>Micrococcales</taxon>
        <taxon>Demequinaceae</taxon>
        <taxon>Demequina</taxon>
    </lineage>
</organism>
<dbReference type="Pfam" id="PF13391">
    <property type="entry name" value="HNH_2"/>
    <property type="match status" value="1"/>
</dbReference>
<gene>
    <name evidence="2" type="ORF">RN607_09685</name>
</gene>
<keyword evidence="2" id="KW-0540">Nuclease</keyword>
<dbReference type="InterPro" id="IPR003615">
    <property type="entry name" value="HNH_nuc"/>
</dbReference>
<proteinExistence type="predicted"/>
<evidence type="ECO:0000259" key="1">
    <source>
        <dbReference type="Pfam" id="PF13391"/>
    </source>
</evidence>
<dbReference type="RefSeq" id="WP_313542290.1">
    <property type="nucleotide sequence ID" value="NZ_CP134880.1"/>
</dbReference>
<dbReference type="Proteomes" id="UP001303408">
    <property type="component" value="Chromosome"/>
</dbReference>
<dbReference type="EMBL" id="CP134880">
    <property type="protein sequence ID" value="WNM26470.1"/>
    <property type="molecule type" value="Genomic_DNA"/>
</dbReference>
<keyword evidence="2" id="KW-0255">Endonuclease</keyword>
<dbReference type="KEGG" id="dcp:RN607_09685"/>
<feature type="domain" description="HNH nuclease" evidence="1">
    <location>
        <begin position="194"/>
        <end position="245"/>
    </location>
</feature>
<reference evidence="2" key="1">
    <citation type="submission" date="2023-09" db="EMBL/GenBank/DDBJ databases">
        <title>Demequina sp. a novel bacteria isolated from Capsicum annuum.</title>
        <authorList>
            <person name="Humaira Z."/>
            <person name="Lee J."/>
            <person name="Cho D."/>
        </authorList>
    </citation>
    <scope>NUCLEOTIDE SEQUENCE</scope>
    <source>
        <strain evidence="2">PMTSA13</strain>
    </source>
</reference>
<accession>A0AA96FBT4</accession>
<dbReference type="GO" id="GO:0004519">
    <property type="term" value="F:endonuclease activity"/>
    <property type="evidence" value="ECO:0007669"/>
    <property type="project" value="UniProtKB-KW"/>
</dbReference>
<dbReference type="AlphaFoldDB" id="A0AA96FBT4"/>
<protein>
    <submittedName>
        <fullName evidence="2">HNH endonuclease</fullName>
    </submittedName>
</protein>
<evidence type="ECO:0000313" key="2">
    <source>
        <dbReference type="EMBL" id="WNM26470.1"/>
    </source>
</evidence>
<name>A0AA96FBT4_9MICO</name>
<sequence>MRRLEDSEELRWQVFTDLRARSREMTAPFSREELLNYSIHGERLPLIDYSRGIRNVDGRTWHDSLAIVTSERGRYHDRSIAPGVWIYPYETLSKTGEAGSSNAKLEHARGSGAHVLYFYSPRKNVYLLVGLVNVIEYDRENLEFTVALADLGITPATLSEDDADLRRWVRREVDARLHQPRFRQIVIPAYKNMCTVCSLPVPSLLEAAHIRPDMDLDWGRPDLENGLALCRNHHRAYDRHLLGIDGDGVIHMHDAVSTLEPSSRLDAELLAFSGKHIAPAPRGLDARRQVRLDLTYQEFLGATHVDLSVG</sequence>